<evidence type="ECO:0008006" key="3">
    <source>
        <dbReference type="Google" id="ProtNLM"/>
    </source>
</evidence>
<accession>A0A6G1KFE4</accession>
<dbReference type="EMBL" id="MU005767">
    <property type="protein sequence ID" value="KAF2711500.1"/>
    <property type="molecule type" value="Genomic_DNA"/>
</dbReference>
<dbReference type="GO" id="GO:0000444">
    <property type="term" value="C:MIS12/MIND type complex"/>
    <property type="evidence" value="ECO:0007669"/>
    <property type="project" value="TreeGrafter"/>
</dbReference>
<dbReference type="GO" id="GO:0000070">
    <property type="term" value="P:mitotic sister chromatid segregation"/>
    <property type="evidence" value="ECO:0007669"/>
    <property type="project" value="InterPro"/>
</dbReference>
<dbReference type="Pfam" id="PF08641">
    <property type="entry name" value="Mis14"/>
    <property type="match status" value="1"/>
</dbReference>
<dbReference type="Proteomes" id="UP000799428">
    <property type="component" value="Unassembled WGS sequence"/>
</dbReference>
<dbReference type="AlphaFoldDB" id="A0A6G1KFE4"/>
<evidence type="ECO:0000313" key="1">
    <source>
        <dbReference type="EMBL" id="KAF2711500.1"/>
    </source>
</evidence>
<dbReference type="InterPro" id="IPR013950">
    <property type="entry name" value="Mis14/Nsl1"/>
</dbReference>
<dbReference type="PANTHER" id="PTHR31749">
    <property type="entry name" value="KINETOCHORE-ASSOCIATED PROTEIN NSL1 HOMOLOG"/>
    <property type="match status" value="1"/>
</dbReference>
<organism evidence="1 2">
    <name type="scientific">Pleomassaria siparia CBS 279.74</name>
    <dbReference type="NCBI Taxonomy" id="1314801"/>
    <lineage>
        <taxon>Eukaryota</taxon>
        <taxon>Fungi</taxon>
        <taxon>Dikarya</taxon>
        <taxon>Ascomycota</taxon>
        <taxon>Pezizomycotina</taxon>
        <taxon>Dothideomycetes</taxon>
        <taxon>Pleosporomycetidae</taxon>
        <taxon>Pleosporales</taxon>
        <taxon>Pleomassariaceae</taxon>
        <taxon>Pleomassaria</taxon>
    </lineage>
</organism>
<keyword evidence="2" id="KW-1185">Reference proteome</keyword>
<protein>
    <recommendedName>
        <fullName evidence="3">Kinetochore protein mis14</fullName>
    </recommendedName>
</protein>
<proteinExistence type="predicted"/>
<reference evidence="1" key="1">
    <citation type="journal article" date="2020" name="Stud. Mycol.">
        <title>101 Dothideomycetes genomes: a test case for predicting lifestyles and emergence of pathogens.</title>
        <authorList>
            <person name="Haridas S."/>
            <person name="Albert R."/>
            <person name="Binder M."/>
            <person name="Bloem J."/>
            <person name="Labutti K."/>
            <person name="Salamov A."/>
            <person name="Andreopoulos B."/>
            <person name="Baker S."/>
            <person name="Barry K."/>
            <person name="Bills G."/>
            <person name="Bluhm B."/>
            <person name="Cannon C."/>
            <person name="Castanera R."/>
            <person name="Culley D."/>
            <person name="Daum C."/>
            <person name="Ezra D."/>
            <person name="Gonzalez J."/>
            <person name="Henrissat B."/>
            <person name="Kuo A."/>
            <person name="Liang C."/>
            <person name="Lipzen A."/>
            <person name="Lutzoni F."/>
            <person name="Magnuson J."/>
            <person name="Mondo S."/>
            <person name="Nolan M."/>
            <person name="Ohm R."/>
            <person name="Pangilinan J."/>
            <person name="Park H.-J."/>
            <person name="Ramirez L."/>
            <person name="Alfaro M."/>
            <person name="Sun H."/>
            <person name="Tritt A."/>
            <person name="Yoshinaga Y."/>
            <person name="Zwiers L.-H."/>
            <person name="Turgeon B."/>
            <person name="Goodwin S."/>
            <person name="Spatafora J."/>
            <person name="Crous P."/>
            <person name="Grigoriev I."/>
        </authorList>
    </citation>
    <scope>NUCLEOTIDE SEQUENCE</scope>
    <source>
        <strain evidence="1">CBS 279.74</strain>
    </source>
</reference>
<dbReference type="OrthoDB" id="2135762at2759"/>
<gene>
    <name evidence="1" type="ORF">K504DRAFT_465248</name>
</gene>
<evidence type="ECO:0000313" key="2">
    <source>
        <dbReference type="Proteomes" id="UP000799428"/>
    </source>
</evidence>
<name>A0A6G1KFE4_9PLEO</name>
<sequence>MDGTAHRKIELQSPADLTHITSHIREAATQRLNNALPPSDASHPQEPDAYRAKVEELVESFVSDVLQGLRSNVSINGLDVVSNLEGDAAKQPSVVEVEEFEPYDENLRAKVADMVKKRDELIKNISEKRRTAPKLAAETHMKELKAEMETQDKAWEEQERAMQIVNERDLVDVEIKRGEEMSRNWEKAVEGLGRLKGGLGETRARLERAGDVVGYLEGGKKEKP</sequence>
<dbReference type="PANTHER" id="PTHR31749:SF3">
    <property type="entry name" value="KINETOCHORE-ASSOCIATED PROTEIN NSL1 HOMOLOG"/>
    <property type="match status" value="1"/>
</dbReference>